<evidence type="ECO:0000313" key="3">
    <source>
        <dbReference type="Proteomes" id="UP001285354"/>
    </source>
</evidence>
<feature type="signal peptide" evidence="1">
    <location>
        <begin position="1"/>
        <end position="20"/>
    </location>
</feature>
<reference evidence="2" key="1">
    <citation type="submission" date="2023-06" db="EMBL/GenBank/DDBJ databases">
        <title>Draft genome of Marssonina rosae.</title>
        <authorList>
            <person name="Cheng Q."/>
        </authorList>
    </citation>
    <scope>NUCLEOTIDE SEQUENCE</scope>
    <source>
        <strain evidence="2">R4</strain>
    </source>
</reference>
<keyword evidence="3" id="KW-1185">Reference proteome</keyword>
<protein>
    <recommendedName>
        <fullName evidence="4">Apple domain-containing protein</fullName>
    </recommendedName>
</protein>
<evidence type="ECO:0000313" key="2">
    <source>
        <dbReference type="EMBL" id="KAK2629301.1"/>
    </source>
</evidence>
<comment type="caution">
    <text evidence="2">The sequence shown here is derived from an EMBL/GenBank/DDBJ whole genome shotgun (WGS) entry which is preliminary data.</text>
</comment>
<dbReference type="AlphaFoldDB" id="A0AAD9T4D0"/>
<gene>
    <name evidence="2" type="ORF">QTJ16_000121</name>
</gene>
<sequence>MKSSILSLSSFALLLNSIRAAAPTPNTKSVCYTQNGLFPVKSVKTAIMAATSTLRLTEVIMYTPTVTKQSPPVTSNITVTSSSTITVSSITGTLTYTEYTGSLVTISSAIATNVQIDTSSTTSTVSVPVTTIPTPNGFQPVQSTIPSAVPKRDIEPLSRIKRDLVPPRERRTFFTIAPALPKKGTRTWFSYPTFVTCYQIVTVYNVVYTTRTAGGATTVMLPADVVTRSVTSYTTFTSIIDASATTTITLSQDGTTTAYFTASTTTSTTVTVTETRALATAYAACSPQNILGSVNNQGIWEVHVSSGSADPASIPYTSASTAGDCCTSCFANTDCAGYVFSGSSPTGQQCLIILLNPGTCAAPGTYGLDINTGGGYQPDEGYTVGNGYCGAVTGLNNS</sequence>
<organism evidence="2 3">
    <name type="scientific">Diplocarpon rosae</name>
    <dbReference type="NCBI Taxonomy" id="946125"/>
    <lineage>
        <taxon>Eukaryota</taxon>
        <taxon>Fungi</taxon>
        <taxon>Dikarya</taxon>
        <taxon>Ascomycota</taxon>
        <taxon>Pezizomycotina</taxon>
        <taxon>Leotiomycetes</taxon>
        <taxon>Helotiales</taxon>
        <taxon>Drepanopezizaceae</taxon>
        <taxon>Diplocarpon</taxon>
    </lineage>
</organism>
<name>A0AAD9T4D0_9HELO</name>
<keyword evidence="1" id="KW-0732">Signal</keyword>
<evidence type="ECO:0000256" key="1">
    <source>
        <dbReference type="SAM" id="SignalP"/>
    </source>
</evidence>
<accession>A0AAD9T4D0</accession>
<feature type="chain" id="PRO_5042158357" description="Apple domain-containing protein" evidence="1">
    <location>
        <begin position="21"/>
        <end position="398"/>
    </location>
</feature>
<dbReference type="EMBL" id="JAUBYV010000001">
    <property type="protein sequence ID" value="KAK2629301.1"/>
    <property type="molecule type" value="Genomic_DNA"/>
</dbReference>
<proteinExistence type="predicted"/>
<evidence type="ECO:0008006" key="4">
    <source>
        <dbReference type="Google" id="ProtNLM"/>
    </source>
</evidence>
<dbReference type="Proteomes" id="UP001285354">
    <property type="component" value="Unassembled WGS sequence"/>
</dbReference>